<sequence>MGHLNQSVKGLNSFYSRWIYQVIQPGVFARISRGKGDWKFKGLPVIGLALLLFVQLKPASSGLTVYAFLSTECPISQQYVRTLEKLHQRYSPVGVRFIAMFPLSTDSPQRIRQFRSEYGLPFTGRPDVGAQLARQFRVRTTPEVVVMQANGIVRYQGAIDDWYISLGKHRPQVTNAYLQQALDALLANQAVTPARTEAIGCLLN</sequence>
<dbReference type="Gene3D" id="3.40.30.10">
    <property type="entry name" value="Glutaredoxin"/>
    <property type="match status" value="1"/>
</dbReference>
<protein>
    <recommendedName>
        <fullName evidence="1">Alkyl hydroperoxide reductase subunit C/ Thiol specific antioxidant domain-containing protein</fullName>
    </recommendedName>
</protein>
<dbReference type="eggNOG" id="COG1225">
    <property type="taxonomic scope" value="Bacteria"/>
</dbReference>
<name>D2QKP4_SPILD</name>
<dbReference type="EMBL" id="CP001769">
    <property type="protein sequence ID" value="ADB40210.1"/>
    <property type="molecule type" value="Genomic_DNA"/>
</dbReference>
<dbReference type="Proteomes" id="UP000002028">
    <property type="component" value="Chromosome"/>
</dbReference>
<gene>
    <name evidence="2" type="ordered locus">Slin_4225</name>
</gene>
<proteinExistence type="predicted"/>
<dbReference type="HOGENOM" id="CLU_1342558_0_0_10"/>
<evidence type="ECO:0000313" key="2">
    <source>
        <dbReference type="EMBL" id="ADB40210.1"/>
    </source>
</evidence>
<dbReference type="Pfam" id="PF00578">
    <property type="entry name" value="AhpC-TSA"/>
    <property type="match status" value="1"/>
</dbReference>
<dbReference type="RefSeq" id="WP_012928720.1">
    <property type="nucleotide sequence ID" value="NC_013730.1"/>
</dbReference>
<keyword evidence="3" id="KW-1185">Reference proteome</keyword>
<dbReference type="PANTHER" id="PTHR43640:SF1">
    <property type="entry name" value="THIOREDOXIN-DEPENDENT PEROXIREDOXIN"/>
    <property type="match status" value="1"/>
</dbReference>
<dbReference type="InterPro" id="IPR036249">
    <property type="entry name" value="Thioredoxin-like_sf"/>
</dbReference>
<dbReference type="AlphaFoldDB" id="D2QKP4"/>
<organism evidence="2 3">
    <name type="scientific">Spirosoma linguale (strain ATCC 33905 / DSM 74 / LMG 10896 / Claus 1)</name>
    <dbReference type="NCBI Taxonomy" id="504472"/>
    <lineage>
        <taxon>Bacteria</taxon>
        <taxon>Pseudomonadati</taxon>
        <taxon>Bacteroidota</taxon>
        <taxon>Cytophagia</taxon>
        <taxon>Cytophagales</taxon>
        <taxon>Cytophagaceae</taxon>
        <taxon>Spirosoma</taxon>
    </lineage>
</organism>
<reference evidence="2 3" key="1">
    <citation type="journal article" date="2010" name="Stand. Genomic Sci.">
        <title>Complete genome sequence of Spirosoma linguale type strain (1).</title>
        <authorList>
            <person name="Lail K."/>
            <person name="Sikorski J."/>
            <person name="Saunders E."/>
            <person name="Lapidus A."/>
            <person name="Glavina Del Rio T."/>
            <person name="Copeland A."/>
            <person name="Tice H."/>
            <person name="Cheng J.-F."/>
            <person name="Lucas S."/>
            <person name="Nolan M."/>
            <person name="Bruce D."/>
            <person name="Goodwin L."/>
            <person name="Pitluck S."/>
            <person name="Ivanova N."/>
            <person name="Mavromatis K."/>
            <person name="Ovchinnikova G."/>
            <person name="Pati A."/>
            <person name="Chen A."/>
            <person name="Palaniappan K."/>
            <person name="Land M."/>
            <person name="Hauser L."/>
            <person name="Chang Y.-J."/>
            <person name="Jeffries C.D."/>
            <person name="Chain P."/>
            <person name="Brettin T."/>
            <person name="Detter J.C."/>
            <person name="Schuetze A."/>
            <person name="Rohde M."/>
            <person name="Tindall B.J."/>
            <person name="Goeker M."/>
            <person name="Bristow J."/>
            <person name="Eisen J.A."/>
            <person name="Markowitz V."/>
            <person name="Hugenholtz P."/>
            <person name="Kyrpides N.C."/>
            <person name="Klenk H.-P."/>
            <person name="Chen F."/>
        </authorList>
    </citation>
    <scope>NUCLEOTIDE SEQUENCE [LARGE SCALE GENOMIC DNA]</scope>
    <source>
        <strain evidence="3">ATCC 33905 / DSM 74 / LMG 10896 / Claus 1</strain>
    </source>
</reference>
<dbReference type="GO" id="GO:0016491">
    <property type="term" value="F:oxidoreductase activity"/>
    <property type="evidence" value="ECO:0007669"/>
    <property type="project" value="InterPro"/>
</dbReference>
<dbReference type="InterPro" id="IPR047262">
    <property type="entry name" value="PRX-like1"/>
</dbReference>
<dbReference type="SUPFAM" id="SSF52833">
    <property type="entry name" value="Thioredoxin-like"/>
    <property type="match status" value="1"/>
</dbReference>
<feature type="domain" description="Alkyl hydroperoxide reductase subunit C/ Thiol specific antioxidant" evidence="1">
    <location>
        <begin position="63"/>
        <end position="155"/>
    </location>
</feature>
<dbReference type="PANTHER" id="PTHR43640">
    <property type="entry name" value="OS07G0260300 PROTEIN"/>
    <property type="match status" value="1"/>
</dbReference>
<dbReference type="InterPro" id="IPR000866">
    <property type="entry name" value="AhpC/TSA"/>
</dbReference>
<evidence type="ECO:0000259" key="1">
    <source>
        <dbReference type="Pfam" id="PF00578"/>
    </source>
</evidence>
<dbReference type="KEGG" id="sli:Slin_4225"/>
<accession>D2QKP4</accession>
<dbReference type="GO" id="GO:0016209">
    <property type="term" value="F:antioxidant activity"/>
    <property type="evidence" value="ECO:0007669"/>
    <property type="project" value="InterPro"/>
</dbReference>
<dbReference type="STRING" id="504472.Slin_4225"/>
<evidence type="ECO:0000313" key="3">
    <source>
        <dbReference type="Proteomes" id="UP000002028"/>
    </source>
</evidence>
<dbReference type="SMR" id="D2QKP4"/>